<accession>A0AAV7CBN8</accession>
<keyword evidence="3" id="KW-1185">Reference proteome</keyword>
<dbReference type="Proteomes" id="UP000824782">
    <property type="component" value="Unassembled WGS sequence"/>
</dbReference>
<keyword evidence="1" id="KW-0732">Signal</keyword>
<name>A0AAV7CBN8_ENGPU</name>
<reference evidence="2" key="1">
    <citation type="thesis" date="2020" institute="ProQuest LLC" country="789 East Eisenhower Parkway, Ann Arbor, MI, USA">
        <title>Comparative Genomics and Chromosome Evolution.</title>
        <authorList>
            <person name="Mudd A.B."/>
        </authorList>
    </citation>
    <scope>NUCLEOTIDE SEQUENCE</scope>
    <source>
        <strain evidence="2">237g6f4</strain>
        <tissue evidence="2">Blood</tissue>
    </source>
</reference>
<comment type="caution">
    <text evidence="2">The sequence shown here is derived from an EMBL/GenBank/DDBJ whole genome shotgun (WGS) entry which is preliminary data.</text>
</comment>
<protein>
    <submittedName>
        <fullName evidence="2">Uncharacterized protein</fullName>
    </submittedName>
</protein>
<gene>
    <name evidence="2" type="ORF">GDO81_008030</name>
</gene>
<evidence type="ECO:0000313" key="2">
    <source>
        <dbReference type="EMBL" id="KAG8582384.1"/>
    </source>
</evidence>
<dbReference type="AlphaFoldDB" id="A0AAV7CBN8"/>
<evidence type="ECO:0000313" key="3">
    <source>
        <dbReference type="Proteomes" id="UP000824782"/>
    </source>
</evidence>
<sequence length="90" mass="9504">MNQIIVLCLGMVLLAFFIPCQVHSQTTQKYNTTGITLAGQNLSVPLNTSGAFPVTTSTKVNATRGHADSLSSSSALFLSVASIWVLNVCC</sequence>
<proteinExistence type="predicted"/>
<evidence type="ECO:0000256" key="1">
    <source>
        <dbReference type="SAM" id="SignalP"/>
    </source>
</evidence>
<feature type="signal peptide" evidence="1">
    <location>
        <begin position="1"/>
        <end position="24"/>
    </location>
</feature>
<dbReference type="EMBL" id="WNYA01000003">
    <property type="protein sequence ID" value="KAG8582384.1"/>
    <property type="molecule type" value="Genomic_DNA"/>
</dbReference>
<feature type="chain" id="PRO_5043395141" evidence="1">
    <location>
        <begin position="25"/>
        <end position="90"/>
    </location>
</feature>
<organism evidence="2 3">
    <name type="scientific">Engystomops pustulosus</name>
    <name type="common">Tungara frog</name>
    <name type="synonym">Physalaemus pustulosus</name>
    <dbReference type="NCBI Taxonomy" id="76066"/>
    <lineage>
        <taxon>Eukaryota</taxon>
        <taxon>Metazoa</taxon>
        <taxon>Chordata</taxon>
        <taxon>Craniata</taxon>
        <taxon>Vertebrata</taxon>
        <taxon>Euteleostomi</taxon>
        <taxon>Amphibia</taxon>
        <taxon>Batrachia</taxon>
        <taxon>Anura</taxon>
        <taxon>Neobatrachia</taxon>
        <taxon>Hyloidea</taxon>
        <taxon>Leptodactylidae</taxon>
        <taxon>Leiuperinae</taxon>
        <taxon>Engystomops</taxon>
    </lineage>
</organism>